<dbReference type="GeneID" id="57921378"/>
<name>A0A060RGZ1_9STRE</name>
<dbReference type="InterPro" id="IPR036265">
    <property type="entry name" value="HIT-like_sf"/>
</dbReference>
<organism evidence="3 4">
    <name type="scientific">Streptococcus gallolyticus</name>
    <dbReference type="NCBI Taxonomy" id="315405"/>
    <lineage>
        <taxon>Bacteria</taxon>
        <taxon>Bacillati</taxon>
        <taxon>Bacillota</taxon>
        <taxon>Bacilli</taxon>
        <taxon>Lactobacillales</taxon>
        <taxon>Streptococcaceae</taxon>
        <taxon>Streptococcus</taxon>
    </lineage>
</organism>
<accession>A0A060RGZ1</accession>
<dbReference type="Proteomes" id="UP000027584">
    <property type="component" value="Unassembled WGS sequence"/>
</dbReference>
<feature type="active site" description="Tele-AMP-histidine intermediate" evidence="1">
    <location>
        <position position="99"/>
    </location>
</feature>
<evidence type="ECO:0000256" key="1">
    <source>
        <dbReference type="PIRSR" id="PIRSR601310-1"/>
    </source>
</evidence>
<reference evidence="3 4" key="1">
    <citation type="submission" date="2014-02" db="EMBL/GenBank/DDBJ databases">
        <authorList>
            <person name="Manrique M."/>
        </authorList>
    </citation>
    <scope>NUCLEOTIDE SEQUENCE [LARGE SCALE GENOMIC DNA]</scope>
    <source>
        <strain evidence="3 4">LMG17956</strain>
    </source>
</reference>
<dbReference type="OMA" id="YRVVMNC"/>
<proteinExistence type="predicted"/>
<evidence type="ECO:0000256" key="2">
    <source>
        <dbReference type="PIRSR" id="PIRSR601310-3"/>
    </source>
</evidence>
<dbReference type="InterPro" id="IPR039384">
    <property type="entry name" value="HINT"/>
</dbReference>
<reference evidence="3 4" key="2">
    <citation type="submission" date="2014-05" db="EMBL/GenBank/DDBJ databases">
        <title>Genome sequence of Streptococcus gallolyticus.</title>
        <authorList>
            <person name="Del Campo R."/>
        </authorList>
    </citation>
    <scope>NUCLEOTIDE SEQUENCE [LARGE SCALE GENOMIC DNA]</scope>
    <source>
        <strain evidence="3 4">LMG17956</strain>
    </source>
</reference>
<dbReference type="RefSeq" id="WP_009853436.1">
    <property type="nucleotide sequence ID" value="NZ_CP054015.1"/>
</dbReference>
<dbReference type="CDD" id="cd01277">
    <property type="entry name" value="HINT_subgroup"/>
    <property type="match status" value="1"/>
</dbReference>
<comment type="caution">
    <text evidence="3">The sequence shown here is derived from an EMBL/GenBank/DDBJ whole genome shotgun (WGS) entry which is preliminary data.</text>
</comment>
<dbReference type="Gene3D" id="3.30.428.10">
    <property type="entry name" value="HIT-like"/>
    <property type="match status" value="1"/>
</dbReference>
<evidence type="ECO:0000313" key="4">
    <source>
        <dbReference type="Proteomes" id="UP000027584"/>
    </source>
</evidence>
<dbReference type="InterPro" id="IPR011146">
    <property type="entry name" value="HIT-like"/>
</dbReference>
<dbReference type="SUPFAM" id="SSF54197">
    <property type="entry name" value="HIT-like"/>
    <property type="match status" value="1"/>
</dbReference>
<protein>
    <submittedName>
        <fullName evidence="3">Putative histidine triad (HIT) protein</fullName>
    </submittedName>
</protein>
<sequence>MENCIFCKIIAGDIPSSKVYEDDQVLAFLDISQTTKGHTLLIPKEHVRNVLAMSQETSEILFARLPKVARAVQKATGAVGMNILNNNEEVAGQTVFHAHVHLIPRYDANDEVTFAFTEHEPDFEALGKLAEQISQEVKA</sequence>
<gene>
    <name evidence="3" type="ORF">BN963_SGAL_01131</name>
</gene>
<dbReference type="PRINTS" id="PR00332">
    <property type="entry name" value="HISTRIAD"/>
</dbReference>
<feature type="short sequence motif" description="Histidine triad motif" evidence="2">
    <location>
        <begin position="97"/>
        <end position="101"/>
    </location>
</feature>
<dbReference type="InterPro" id="IPR001310">
    <property type="entry name" value="Histidine_triad_HIT"/>
</dbReference>
<dbReference type="PANTHER" id="PTHR46648:SF1">
    <property type="entry name" value="ADENOSINE 5'-MONOPHOSPHORAMIDASE HNT1"/>
    <property type="match status" value="1"/>
</dbReference>
<evidence type="ECO:0000313" key="3">
    <source>
        <dbReference type="EMBL" id="CDO17937.1"/>
    </source>
</evidence>
<dbReference type="PANTHER" id="PTHR46648">
    <property type="entry name" value="HIT FAMILY PROTEIN 1"/>
    <property type="match status" value="1"/>
</dbReference>
<dbReference type="PROSITE" id="PS51084">
    <property type="entry name" value="HIT_2"/>
    <property type="match status" value="1"/>
</dbReference>
<dbReference type="GO" id="GO:0003824">
    <property type="term" value="F:catalytic activity"/>
    <property type="evidence" value="ECO:0007669"/>
    <property type="project" value="InterPro"/>
</dbReference>
<dbReference type="Pfam" id="PF01230">
    <property type="entry name" value="HIT"/>
    <property type="match status" value="1"/>
</dbReference>
<dbReference type="AlphaFoldDB" id="A0A060RGZ1"/>
<dbReference type="FunFam" id="3.30.428.10:FF:000014">
    <property type="entry name" value="Putative histidine triad (HIT) protein"/>
    <property type="match status" value="1"/>
</dbReference>
<dbReference type="GO" id="GO:0009117">
    <property type="term" value="P:nucleotide metabolic process"/>
    <property type="evidence" value="ECO:0007669"/>
    <property type="project" value="TreeGrafter"/>
</dbReference>
<dbReference type="EMBL" id="CCBC010000145">
    <property type="protein sequence ID" value="CDO17937.1"/>
    <property type="molecule type" value="Genomic_DNA"/>
</dbReference>